<feature type="region of interest" description="Disordered" evidence="1">
    <location>
        <begin position="76"/>
        <end position="126"/>
    </location>
</feature>
<gene>
    <name evidence="2" type="ORF">A4X06_0g4454</name>
</gene>
<dbReference type="AlphaFoldDB" id="A0A8X7MSP0"/>
<dbReference type="EMBL" id="LWDE02000468">
    <property type="protein sequence ID" value="KAE8247438.1"/>
    <property type="molecule type" value="Genomic_DNA"/>
</dbReference>
<sequence>MSQNDAVRKRRRHQLDAEGADCVTSDSNRMFGGRVRARPAAVMKHNFDYFDIPDDPDEVDRAGRQIDTFLRAEQTRIAAQHDSDPLGVGPGHDMGDDFSAGPPHDHAEQTRGSDWESDDSDWESDASVVRGPLRLGPSSINVNLLPKHSYARENPALHRFLAWHAAVPAILRQIYDNSPSIPPSKYPTLCCPCTPNSCLRRPILIHVYDIGQPFPVAGQSCSSRLVEALIKSGLFPASPSNPRVAFTIKLLRLYQILIDQIGMPANNMAATVKCLMRVDGTFRRTSLHIDIGDTLRKQLKSAATWMTAVECYQQRMAILGHPTWTRYIPSLADDDLILTLGDLIDSCPACFQAFVPERNIDSTFIGPLPAPRVVIGSHADAPQVIIALDGNFTQKRRKRKDPVSMQPFPPRRFLSAKQVSEAERALRAAKGTNPDKDNCIAQIRAVNSGTATSASSPFEVTGIMGACCRHDVPLVLCDITTPGERHYYATALIQAIVRAIPHMTHLGIAYDIGCRFDPSTRVKDLLGEQVQISWAVPIFHVYGHTYTCQMRYNPRNIEGFGLTDGEGMERVWSGLSNLIPTTRSMSRGERRFNLEQRCDHLAVERRINMFKSLKARRKRMEQVITKAQNILGPNFDLTCVPAQFQADLTSAAGRSDAGSTADSLLADTDIEWTPPRVFEGIAPDVVTVVRKMVLARRSVVRDTSDTAENAAATGVADDAVPAENDPVTMDREESTDEDDPADTVIVTRIGVLAMKLLRTLAEVQLLSTLIQDRPANVRRGTAATGRLSLSLKNQRTSAKASMSKLNEALRNAPVEHLRSRSSSHVRSESVVLPLLDASSLFSPDTFVRIEQWATASGSPLASLPWWAKSSTASAMNAFEELGRASEEDHRLNHERSSALAWISERIRYLSLRRDAHPIYQDALRQAQALNAHWLGLADYSGSLWPAGVELDVAVPPDNDIDAGHEAELQAQLAQLAVGE</sequence>
<proteinExistence type="predicted"/>
<evidence type="ECO:0000313" key="3">
    <source>
        <dbReference type="Proteomes" id="UP000077684"/>
    </source>
</evidence>
<dbReference type="InterPro" id="IPR040521">
    <property type="entry name" value="KDZ"/>
</dbReference>
<accession>A0A8X7MSP0</accession>
<reference evidence="2" key="2">
    <citation type="journal article" date="2019" name="IMA Fungus">
        <title>Genome sequencing and comparison of five Tilletia species to identify candidate genes for the detection of regulated species infecting wheat.</title>
        <authorList>
            <person name="Nguyen H.D.T."/>
            <person name="Sultana T."/>
            <person name="Kesanakurti P."/>
            <person name="Hambleton S."/>
        </authorList>
    </citation>
    <scope>NUCLEOTIDE SEQUENCE</scope>
    <source>
        <strain evidence="2">DAOMC 236426</strain>
    </source>
</reference>
<dbReference type="PANTHER" id="PTHR33096:SF1">
    <property type="entry name" value="CXC1-LIKE CYSTEINE CLUSTER ASSOCIATED WITH KDZ TRANSPOSASES DOMAIN-CONTAINING PROTEIN"/>
    <property type="match status" value="1"/>
</dbReference>
<evidence type="ECO:0000313" key="2">
    <source>
        <dbReference type="EMBL" id="KAE8247438.1"/>
    </source>
</evidence>
<protein>
    <recommendedName>
        <fullName evidence="4">CxC1-like cysteine cluster associated with KDZ transposases domain-containing protein</fullName>
    </recommendedName>
</protein>
<feature type="region of interest" description="Disordered" evidence="1">
    <location>
        <begin position="704"/>
        <end position="739"/>
    </location>
</feature>
<dbReference type="PANTHER" id="PTHR33096">
    <property type="entry name" value="CXC2 DOMAIN-CONTAINING PROTEIN"/>
    <property type="match status" value="1"/>
</dbReference>
<evidence type="ECO:0000256" key="1">
    <source>
        <dbReference type="SAM" id="MobiDB-lite"/>
    </source>
</evidence>
<evidence type="ECO:0008006" key="4">
    <source>
        <dbReference type="Google" id="ProtNLM"/>
    </source>
</evidence>
<organism evidence="2 3">
    <name type="scientific">Tilletia controversa</name>
    <name type="common">dwarf bunt fungus</name>
    <dbReference type="NCBI Taxonomy" id="13291"/>
    <lineage>
        <taxon>Eukaryota</taxon>
        <taxon>Fungi</taxon>
        <taxon>Dikarya</taxon>
        <taxon>Basidiomycota</taxon>
        <taxon>Ustilaginomycotina</taxon>
        <taxon>Exobasidiomycetes</taxon>
        <taxon>Tilletiales</taxon>
        <taxon>Tilletiaceae</taxon>
        <taxon>Tilletia</taxon>
    </lineage>
</organism>
<dbReference type="Proteomes" id="UP000077684">
    <property type="component" value="Unassembled WGS sequence"/>
</dbReference>
<keyword evidence="3" id="KW-1185">Reference proteome</keyword>
<dbReference type="Pfam" id="PF18758">
    <property type="entry name" value="KDZ"/>
    <property type="match status" value="1"/>
</dbReference>
<reference evidence="2" key="1">
    <citation type="submission" date="2016-04" db="EMBL/GenBank/DDBJ databases">
        <authorList>
            <person name="Nguyen H.D."/>
            <person name="Samba Siva P."/>
            <person name="Cullis J."/>
            <person name="Levesque C.A."/>
            <person name="Hambleton S."/>
        </authorList>
    </citation>
    <scope>NUCLEOTIDE SEQUENCE</scope>
    <source>
        <strain evidence="2">DAOMC 236426</strain>
    </source>
</reference>
<comment type="caution">
    <text evidence="2">The sequence shown here is derived from an EMBL/GenBank/DDBJ whole genome shotgun (WGS) entry which is preliminary data.</text>
</comment>
<feature type="compositionally biased region" description="Acidic residues" evidence="1">
    <location>
        <begin position="115"/>
        <end position="124"/>
    </location>
</feature>
<name>A0A8X7MSP0_9BASI</name>
<feature type="compositionally biased region" description="Basic and acidic residues" evidence="1">
    <location>
        <begin position="103"/>
        <end position="114"/>
    </location>
</feature>